<dbReference type="GO" id="GO:0004556">
    <property type="term" value="F:alpha-amylase activity"/>
    <property type="evidence" value="ECO:0007669"/>
    <property type="project" value="UniProtKB-UniRule"/>
</dbReference>
<sequence>MQRSTPRPTPRLRRRASAVLVALGLAVGAAACAPAEDDTPEPAASRDVGVQLFQWTWDAIGRECTDRLGPAGYGWVLTSPPQEHVRGEEWWTAYQPVSYRLESRLGTRAELAAMVGTCHDAGVDVVVDAVINHMTGQDEPGTGWAGSPYSHYDYPGTWSDAAGDFHHCGVPPADDIADYRDAYEVQHCELVNLADLATGRPAVQDRLVAYLEDVLSLGVDGFRLDAAKHMPAEDVAAVVERLPAGTRIVSEVIRGGGEPVVPEQYTPFGDVFEFAWGREATGMIRGGSLRLVTELGAGSSYLPSEKAWIFVENHDTERGGSTLAYPDGAPYVLANVLMLATGYGRPVVYSGYAFSDRDAGPEQDGDGAVLDAACPDDAGPERAYADGEWVCQHRWRAVEGMVGWRSAVGDDPVGARWEDGDALALSRGERGTVVVNGGDATLEARVPTTLRDGAYCDVLAGPTAAAGPAGPDGPRCAGEALRVEDGEVAVRVPAGSAVALHVGALAEG</sequence>
<reference evidence="16" key="1">
    <citation type="submission" date="2019-06" db="EMBL/GenBank/DDBJ databases">
        <title>Whole genome shotgun sequence of Cellulomonas cellasea NBRC 3753.</title>
        <authorList>
            <person name="Hosoyama A."/>
            <person name="Uohara A."/>
            <person name="Ohji S."/>
            <person name="Ichikawa N."/>
        </authorList>
    </citation>
    <scope>NUCLEOTIDE SEQUENCE [LARGE SCALE GENOMIC DNA]</scope>
    <source>
        <strain evidence="16">NBRC 3753</strain>
    </source>
</reference>
<dbReference type="EC" id="3.2.1.1" evidence="4 12"/>
<accession>A0A4Y3L310</accession>
<evidence type="ECO:0000256" key="11">
    <source>
        <dbReference type="RuleBase" id="RU003615"/>
    </source>
</evidence>
<evidence type="ECO:0000256" key="10">
    <source>
        <dbReference type="ARBA" id="ARBA00023295"/>
    </source>
</evidence>
<comment type="cofactor">
    <cofactor evidence="2">
        <name>Ca(2+)</name>
        <dbReference type="ChEBI" id="CHEBI:29108"/>
    </cofactor>
</comment>
<dbReference type="Pfam" id="PF00128">
    <property type="entry name" value="Alpha-amylase"/>
    <property type="match status" value="1"/>
</dbReference>
<feature type="chain" id="PRO_5038603793" description="Alpha-amylase" evidence="13">
    <location>
        <begin position="32"/>
        <end position="508"/>
    </location>
</feature>
<evidence type="ECO:0000256" key="6">
    <source>
        <dbReference type="ARBA" id="ARBA00022723"/>
    </source>
</evidence>
<dbReference type="InterPro" id="IPR006048">
    <property type="entry name" value="A-amylase/branching_C"/>
</dbReference>
<feature type="signal peptide" evidence="13">
    <location>
        <begin position="1"/>
        <end position="31"/>
    </location>
</feature>
<keyword evidence="7 12" id="KW-0378">Hydrolase</keyword>
<dbReference type="PANTHER" id="PTHR43447">
    <property type="entry name" value="ALPHA-AMYLASE"/>
    <property type="match status" value="1"/>
</dbReference>
<dbReference type="SUPFAM" id="SSF51445">
    <property type="entry name" value="(Trans)glycosidases"/>
    <property type="match status" value="1"/>
</dbReference>
<dbReference type="Gene3D" id="3.20.20.80">
    <property type="entry name" value="Glycosidases"/>
    <property type="match status" value="1"/>
</dbReference>
<evidence type="ECO:0000313" key="17">
    <source>
        <dbReference type="Proteomes" id="UP000317046"/>
    </source>
</evidence>
<name>A0A4Y3L310_9CELL</name>
<dbReference type="PROSITE" id="PS51257">
    <property type="entry name" value="PROKAR_LIPOPROTEIN"/>
    <property type="match status" value="1"/>
</dbReference>
<evidence type="ECO:0000256" key="2">
    <source>
        <dbReference type="ARBA" id="ARBA00001913"/>
    </source>
</evidence>
<dbReference type="RefSeq" id="WP_246056609.1">
    <property type="nucleotide sequence ID" value="NZ_BJLR01000030.1"/>
</dbReference>
<dbReference type="SUPFAM" id="SSF51011">
    <property type="entry name" value="Glycosyl hydrolase domain"/>
    <property type="match status" value="1"/>
</dbReference>
<comment type="catalytic activity">
    <reaction evidence="1 12">
        <text>Endohydrolysis of (1-&gt;4)-alpha-D-glucosidic linkages in polysaccharides containing three or more (1-&gt;4)-alpha-linked D-glucose units.</text>
        <dbReference type="EC" id="3.2.1.1"/>
    </reaction>
</comment>
<dbReference type="Pfam" id="PF02806">
    <property type="entry name" value="Alpha-amylase_C"/>
    <property type="match status" value="1"/>
</dbReference>
<keyword evidence="8" id="KW-0106">Calcium</keyword>
<evidence type="ECO:0000256" key="5">
    <source>
        <dbReference type="ARBA" id="ARBA00017303"/>
    </source>
</evidence>
<feature type="domain" description="Alpha-amylase C-terminal" evidence="14">
    <location>
        <begin position="414"/>
        <end position="505"/>
    </location>
</feature>
<dbReference type="InterPro" id="IPR031319">
    <property type="entry name" value="A-amylase_C"/>
</dbReference>
<comment type="caution">
    <text evidence="16">The sequence shown here is derived from an EMBL/GenBank/DDBJ whole genome shotgun (WGS) entry which is preliminary data.</text>
</comment>
<dbReference type="SMART" id="SM00632">
    <property type="entry name" value="Aamy_C"/>
    <property type="match status" value="1"/>
</dbReference>
<dbReference type="Gene3D" id="2.60.40.1180">
    <property type="entry name" value="Golgi alpha-mannosidase II"/>
    <property type="match status" value="1"/>
</dbReference>
<evidence type="ECO:0000256" key="4">
    <source>
        <dbReference type="ARBA" id="ARBA00012595"/>
    </source>
</evidence>
<dbReference type="Proteomes" id="UP000317046">
    <property type="component" value="Unassembled WGS sequence"/>
</dbReference>
<evidence type="ECO:0000256" key="12">
    <source>
        <dbReference type="RuleBase" id="RU361134"/>
    </source>
</evidence>
<evidence type="ECO:0000256" key="7">
    <source>
        <dbReference type="ARBA" id="ARBA00022801"/>
    </source>
</evidence>
<dbReference type="AlphaFoldDB" id="A0A4Y3L310"/>
<evidence type="ECO:0000256" key="1">
    <source>
        <dbReference type="ARBA" id="ARBA00000548"/>
    </source>
</evidence>
<dbReference type="CDD" id="cd11317">
    <property type="entry name" value="AmyAc_bac_euk_AmyA"/>
    <property type="match status" value="1"/>
</dbReference>
<keyword evidence="17" id="KW-1185">Reference proteome</keyword>
<dbReference type="PRINTS" id="PR00110">
    <property type="entry name" value="ALPHAAMYLASE"/>
</dbReference>
<dbReference type="SMART" id="SM00642">
    <property type="entry name" value="Aamy"/>
    <property type="match status" value="1"/>
</dbReference>
<proteinExistence type="inferred from homology"/>
<dbReference type="GO" id="GO:0046872">
    <property type="term" value="F:metal ion binding"/>
    <property type="evidence" value="ECO:0007669"/>
    <property type="project" value="UniProtKB-KW"/>
</dbReference>
<keyword evidence="13" id="KW-0732">Signal</keyword>
<evidence type="ECO:0000259" key="14">
    <source>
        <dbReference type="SMART" id="SM00632"/>
    </source>
</evidence>
<dbReference type="InterPro" id="IPR013780">
    <property type="entry name" value="Glyco_hydro_b"/>
</dbReference>
<dbReference type="EMBL" id="BJLR01000030">
    <property type="protein sequence ID" value="GEA89248.1"/>
    <property type="molecule type" value="Genomic_DNA"/>
</dbReference>
<evidence type="ECO:0000256" key="3">
    <source>
        <dbReference type="ARBA" id="ARBA00008061"/>
    </source>
</evidence>
<evidence type="ECO:0000256" key="9">
    <source>
        <dbReference type="ARBA" id="ARBA00023277"/>
    </source>
</evidence>
<gene>
    <name evidence="16" type="ORF">CCE01nite_31970</name>
</gene>
<protein>
    <recommendedName>
        <fullName evidence="5 12">Alpha-amylase</fullName>
        <ecNumber evidence="4 12">3.2.1.1</ecNumber>
    </recommendedName>
</protein>
<organism evidence="16 17">
    <name type="scientific">Cellulomonas cellasea</name>
    <dbReference type="NCBI Taxonomy" id="43670"/>
    <lineage>
        <taxon>Bacteria</taxon>
        <taxon>Bacillati</taxon>
        <taxon>Actinomycetota</taxon>
        <taxon>Actinomycetes</taxon>
        <taxon>Micrococcales</taxon>
        <taxon>Cellulomonadaceae</taxon>
        <taxon>Cellulomonas</taxon>
    </lineage>
</organism>
<dbReference type="GO" id="GO:0005975">
    <property type="term" value="P:carbohydrate metabolic process"/>
    <property type="evidence" value="ECO:0007669"/>
    <property type="project" value="InterPro"/>
</dbReference>
<comment type="similarity">
    <text evidence="3 11">Belongs to the glycosyl hydrolase 13 family.</text>
</comment>
<keyword evidence="9 12" id="KW-0119">Carbohydrate metabolism</keyword>
<evidence type="ECO:0000256" key="13">
    <source>
        <dbReference type="SAM" id="SignalP"/>
    </source>
</evidence>
<dbReference type="InterPro" id="IPR017853">
    <property type="entry name" value="GH"/>
</dbReference>
<keyword evidence="6" id="KW-0479">Metal-binding</keyword>
<evidence type="ECO:0000313" key="16">
    <source>
        <dbReference type="EMBL" id="GEA89248.1"/>
    </source>
</evidence>
<evidence type="ECO:0000256" key="8">
    <source>
        <dbReference type="ARBA" id="ARBA00022837"/>
    </source>
</evidence>
<evidence type="ECO:0000259" key="15">
    <source>
        <dbReference type="SMART" id="SM00642"/>
    </source>
</evidence>
<feature type="domain" description="Glycosyl hydrolase family 13 catalytic" evidence="15">
    <location>
        <begin position="47"/>
        <end position="405"/>
    </location>
</feature>
<dbReference type="InterPro" id="IPR006046">
    <property type="entry name" value="Alpha_amylase"/>
</dbReference>
<dbReference type="InterPro" id="IPR006047">
    <property type="entry name" value="GH13_cat_dom"/>
</dbReference>
<keyword evidence="10 12" id="KW-0326">Glycosidase</keyword>